<dbReference type="InterPro" id="IPR048020">
    <property type="entry name" value="Transpos_IS3"/>
</dbReference>
<dbReference type="SUPFAM" id="SSF53098">
    <property type="entry name" value="Ribonuclease H-like"/>
    <property type="match status" value="1"/>
</dbReference>
<comment type="caution">
    <text evidence="3">The sequence shown here is derived from an EMBL/GenBank/DDBJ whole genome shotgun (WGS) entry which is preliminary data.</text>
</comment>
<dbReference type="InterPro" id="IPR036397">
    <property type="entry name" value="RNaseH_sf"/>
</dbReference>
<dbReference type="Proteomes" id="UP000264071">
    <property type="component" value="Unassembled WGS sequence"/>
</dbReference>
<proteinExistence type="predicted"/>
<feature type="domain" description="Integrase catalytic" evidence="2">
    <location>
        <begin position="173"/>
        <end position="277"/>
    </location>
</feature>
<feature type="compositionally biased region" description="Basic and acidic residues" evidence="1">
    <location>
        <begin position="266"/>
        <end position="277"/>
    </location>
</feature>
<dbReference type="Pfam" id="PF00665">
    <property type="entry name" value="rve"/>
    <property type="match status" value="1"/>
</dbReference>
<organism evidence="3 4">
    <name type="scientific">Gemmatimonas aurantiaca</name>
    <dbReference type="NCBI Taxonomy" id="173480"/>
    <lineage>
        <taxon>Bacteria</taxon>
        <taxon>Pseudomonadati</taxon>
        <taxon>Gemmatimonadota</taxon>
        <taxon>Gemmatimonadia</taxon>
        <taxon>Gemmatimonadales</taxon>
        <taxon>Gemmatimonadaceae</taxon>
        <taxon>Gemmatimonas</taxon>
    </lineage>
</organism>
<dbReference type="PANTHER" id="PTHR46889:SF4">
    <property type="entry name" value="TRANSPOSASE INSO FOR INSERTION SEQUENCE ELEMENT IS911B-RELATED"/>
    <property type="match status" value="1"/>
</dbReference>
<gene>
    <name evidence="3" type="ORF">DGD08_12680</name>
</gene>
<evidence type="ECO:0000313" key="3">
    <source>
        <dbReference type="EMBL" id="HCT58052.1"/>
    </source>
</evidence>
<dbReference type="PROSITE" id="PS50994">
    <property type="entry name" value="INTEGRASE"/>
    <property type="match status" value="1"/>
</dbReference>
<dbReference type="InterPro" id="IPR012337">
    <property type="entry name" value="RNaseH-like_sf"/>
</dbReference>
<sequence>MASRGGRGDAGQRGGPVRIVGSGSAPPAPRSRDVAPGARLRKKSGGVLRAGCSISAKYACMADHAAVFPVRLMARVLRVSCSGYYASRHRPPSARAERDADLTTQIAVVHRVSRGTYGAPRVQEALQQAGERVSRKRVARLMYAATLVGKTSRRWRASSPSDPTAATPNVLARDFAPSTALNARWGADITYLHYDGGTAYLAVVQDLASRAIVGWALAPHLLTTLPAAALRRALLRPRLGRVLHHSDRGVQYVSAPLPGPARRARDHPESQRGRQLL</sequence>
<reference evidence="3 4" key="1">
    <citation type="journal article" date="2018" name="Nat. Biotechnol.">
        <title>A standardized bacterial taxonomy based on genome phylogeny substantially revises the tree of life.</title>
        <authorList>
            <person name="Parks D.H."/>
            <person name="Chuvochina M."/>
            <person name="Waite D.W."/>
            <person name="Rinke C."/>
            <person name="Skarshewski A."/>
            <person name="Chaumeil P.A."/>
            <person name="Hugenholtz P."/>
        </authorList>
    </citation>
    <scope>NUCLEOTIDE SEQUENCE [LARGE SCALE GENOMIC DNA]</scope>
    <source>
        <strain evidence="3">UBA8844</strain>
    </source>
</reference>
<dbReference type="GO" id="GO:0003676">
    <property type="term" value="F:nucleic acid binding"/>
    <property type="evidence" value="ECO:0007669"/>
    <property type="project" value="InterPro"/>
</dbReference>
<dbReference type="InterPro" id="IPR050900">
    <property type="entry name" value="Transposase_IS3/IS150/IS904"/>
</dbReference>
<dbReference type="Pfam" id="PF13276">
    <property type="entry name" value="HTH_21"/>
    <property type="match status" value="1"/>
</dbReference>
<accession>A0A3D4VBD4</accession>
<evidence type="ECO:0000256" key="1">
    <source>
        <dbReference type="SAM" id="MobiDB-lite"/>
    </source>
</evidence>
<evidence type="ECO:0000313" key="4">
    <source>
        <dbReference type="Proteomes" id="UP000264071"/>
    </source>
</evidence>
<name>A0A3D4VBD4_9BACT</name>
<feature type="region of interest" description="Disordered" evidence="1">
    <location>
        <begin position="253"/>
        <end position="277"/>
    </location>
</feature>
<dbReference type="AlphaFoldDB" id="A0A3D4VBD4"/>
<dbReference type="Gene3D" id="3.30.420.10">
    <property type="entry name" value="Ribonuclease H-like superfamily/Ribonuclease H"/>
    <property type="match status" value="1"/>
</dbReference>
<feature type="region of interest" description="Disordered" evidence="1">
    <location>
        <begin position="1"/>
        <end position="40"/>
    </location>
</feature>
<dbReference type="NCBIfam" id="NF033516">
    <property type="entry name" value="transpos_IS3"/>
    <property type="match status" value="1"/>
</dbReference>
<protein>
    <submittedName>
        <fullName evidence="3">IS3 family transposase</fullName>
    </submittedName>
</protein>
<dbReference type="InterPro" id="IPR025948">
    <property type="entry name" value="HTH-like_dom"/>
</dbReference>
<evidence type="ECO:0000259" key="2">
    <source>
        <dbReference type="PROSITE" id="PS50994"/>
    </source>
</evidence>
<dbReference type="GO" id="GO:0015074">
    <property type="term" value="P:DNA integration"/>
    <property type="evidence" value="ECO:0007669"/>
    <property type="project" value="InterPro"/>
</dbReference>
<dbReference type="InterPro" id="IPR001584">
    <property type="entry name" value="Integrase_cat-core"/>
</dbReference>
<dbReference type="PANTHER" id="PTHR46889">
    <property type="entry name" value="TRANSPOSASE INSF FOR INSERTION SEQUENCE IS3B-RELATED"/>
    <property type="match status" value="1"/>
</dbReference>
<dbReference type="EMBL" id="DPIY01000010">
    <property type="protein sequence ID" value="HCT58052.1"/>
    <property type="molecule type" value="Genomic_DNA"/>
</dbReference>